<proteinExistence type="predicted"/>
<dbReference type="InterPro" id="IPR008969">
    <property type="entry name" value="CarboxyPept-like_regulatory"/>
</dbReference>
<protein>
    <submittedName>
        <fullName evidence="1">Carboxypeptidase-like regulatory domain-containing protein</fullName>
    </submittedName>
</protein>
<dbReference type="Gene3D" id="2.60.40.1120">
    <property type="entry name" value="Carboxypeptidase-like, regulatory domain"/>
    <property type="match status" value="1"/>
</dbReference>
<dbReference type="RefSeq" id="WP_260573032.1">
    <property type="nucleotide sequence ID" value="NZ_CP104205.1"/>
</dbReference>
<evidence type="ECO:0000313" key="2">
    <source>
        <dbReference type="Proteomes" id="UP001059209"/>
    </source>
</evidence>
<dbReference type="SUPFAM" id="SSF49464">
    <property type="entry name" value="Carboxypeptidase regulatory domain-like"/>
    <property type="match status" value="1"/>
</dbReference>
<reference evidence="1" key="1">
    <citation type="submission" date="2022-09" db="EMBL/GenBank/DDBJ databases">
        <title>Maribacter litopenaei sp. nov., isolated from the intestinal tract of the Pacific White Shrimp, Litopenaeus vannamei.</title>
        <authorList>
            <person name="Kim S.Y."/>
            <person name="Hwang C.Y."/>
        </authorList>
    </citation>
    <scope>NUCLEOTIDE SEQUENCE</scope>
    <source>
        <strain evidence="1">HL-LV01</strain>
    </source>
</reference>
<dbReference type="Pfam" id="PF13715">
    <property type="entry name" value="CarbopepD_reg_2"/>
    <property type="match status" value="1"/>
</dbReference>
<evidence type="ECO:0000313" key="1">
    <source>
        <dbReference type="EMBL" id="UWX55180.1"/>
    </source>
</evidence>
<organism evidence="1 2">
    <name type="scientific">Maribacter litopenaei</name>
    <dbReference type="NCBI Taxonomy" id="2976127"/>
    <lineage>
        <taxon>Bacteria</taxon>
        <taxon>Pseudomonadati</taxon>
        <taxon>Bacteroidota</taxon>
        <taxon>Flavobacteriia</taxon>
        <taxon>Flavobacteriales</taxon>
        <taxon>Flavobacteriaceae</taxon>
        <taxon>Maribacter</taxon>
    </lineage>
</organism>
<dbReference type="EMBL" id="CP104205">
    <property type="protein sequence ID" value="UWX55180.1"/>
    <property type="molecule type" value="Genomic_DNA"/>
</dbReference>
<keyword evidence="2" id="KW-1185">Reference proteome</keyword>
<gene>
    <name evidence="1" type="ORF">NYZ99_00655</name>
</gene>
<accession>A0ABY5Y829</accession>
<dbReference type="Proteomes" id="UP001059209">
    <property type="component" value="Chromosome"/>
</dbReference>
<name>A0ABY5Y829_9FLAO</name>
<sequence length="156" mass="16806">MRIFLNYVAYCLRKPIGYLAIIMIICTASSTVMTAQTTVSGTVTSAADGMPLPGVSIIDANNPTRGVQADFDGNYSITLDDGNTSLRFSYIGFKTVVVPLNNQTTLNVSLEEDVANLEEVVVVGYGTRKKATVTGAVTAVQDPYWKAHPQLVFPTH</sequence>